<feature type="signal peptide" evidence="2">
    <location>
        <begin position="1"/>
        <end position="23"/>
    </location>
</feature>
<dbReference type="InterPro" id="IPR008964">
    <property type="entry name" value="Invasin/intimin_cell_adhesion"/>
</dbReference>
<name>A0A415TSD0_9FIRM</name>
<accession>A0A415TSD0</accession>
<dbReference type="AlphaFoldDB" id="A0A415TSD0"/>
<dbReference type="Gene3D" id="2.60.40.1080">
    <property type="match status" value="3"/>
</dbReference>
<evidence type="ECO:0000256" key="2">
    <source>
        <dbReference type="SAM" id="SignalP"/>
    </source>
</evidence>
<keyword evidence="2" id="KW-0732">Signal</keyword>
<feature type="domain" description="BIG2" evidence="3">
    <location>
        <begin position="246"/>
        <end position="321"/>
    </location>
</feature>
<comment type="caution">
    <text evidence="4">The sequence shown here is derived from an EMBL/GenBank/DDBJ whole genome shotgun (WGS) entry which is preliminary data.</text>
</comment>
<dbReference type="EMBL" id="QRQO01000079">
    <property type="protein sequence ID" value="RHN06571.1"/>
    <property type="molecule type" value="Genomic_DNA"/>
</dbReference>
<evidence type="ECO:0000259" key="3">
    <source>
        <dbReference type="SMART" id="SM00635"/>
    </source>
</evidence>
<feature type="region of interest" description="Disordered" evidence="1">
    <location>
        <begin position="632"/>
        <end position="660"/>
    </location>
</feature>
<dbReference type="RefSeq" id="WP_118486644.1">
    <property type="nucleotide sequence ID" value="NZ_QRQO01000079.1"/>
</dbReference>
<dbReference type="SUPFAM" id="SSF49373">
    <property type="entry name" value="Invasin/intimin cell-adhesion fragments"/>
    <property type="match status" value="3"/>
</dbReference>
<feature type="compositionally biased region" description="Polar residues" evidence="1">
    <location>
        <begin position="639"/>
        <end position="659"/>
    </location>
</feature>
<gene>
    <name evidence="4" type="ORF">DWZ29_16030</name>
</gene>
<dbReference type="InterPro" id="IPR003343">
    <property type="entry name" value="Big_2"/>
</dbReference>
<dbReference type="Proteomes" id="UP000283700">
    <property type="component" value="Unassembled WGS sequence"/>
</dbReference>
<dbReference type="Pfam" id="PF02368">
    <property type="entry name" value="Big_2"/>
    <property type="match status" value="3"/>
</dbReference>
<protein>
    <recommendedName>
        <fullName evidence="3">BIG2 domain-containing protein</fullName>
    </recommendedName>
</protein>
<evidence type="ECO:0000313" key="5">
    <source>
        <dbReference type="Proteomes" id="UP000283700"/>
    </source>
</evidence>
<sequence>MKKYLGLLAVLIMALGLALNVSAAETKESGELNLSVNTPVDVTVKGEYNTQLTFTPSKTQKYIFIVTGREYTYADSLKGDGEYLQWENNWYNNKKHIMISPELQANTQYTIGLYKGSSAAESDNYKVAIYDELNKGADSLIIGKEYSGTINSAQYEAAFYKLDINDDNKEVQFELGADKVEDLSLELYDQEFEQIAINKKRPYQSGMLYAGAVLENGTYYLKVYNQYQTDNNINYTLKMNPLKKRTTVEISIPPFLQVGEKQSLRYYDSSSTEGYYADKVSFTTEDADIISITEGDFQGKKPGTAKIIAKNLAGEEIAQKEVTIYKDSITEEDALQTIETNETGETIVAFTPAKSQKYLFKIDATDAKLSLTRVEYNTDITSPTMISYVDAGEGRVFIQTPLTAGGTYYLKIANVKGKKIQLGAYTNLASDWSKAAKLPFSEKQSINNIESNYQFIKKITVNEAGNYTFKLASEDYTTARNAVFILMDENYTMKIGTQKFPTEEDSAPYIRTMFYNGLAAGNYYVFASCTNNLKGQDISYRASAFRIAENPITSIDIAAIPNLTAGQTMKISYEITPAATETDDTVLFESSDESVATITKDGEITAVGAGKATITVMNTSGDVVKTSEVTVEKAKESEQPITPSTPQNPTTETKPATNKNEAKVKTLKIVAKSHVLAVGKKRQLKVQVAPATAKTSVIWKSSNKKYATVNKNGKVLAKRAGRGKKVVITAIAKDGSGVKATYKIRIAKGVVKKIKITGNKNLKAGKTVKLRAKVTGTKGCYKKVTWISSNPEIATVTSSGKVKAAKNAKNKKVKITARVFDGAGKKAVIYYLIH</sequence>
<feature type="domain" description="BIG2" evidence="3">
    <location>
        <begin position="551"/>
        <end position="630"/>
    </location>
</feature>
<dbReference type="SMART" id="SM00635">
    <property type="entry name" value="BID_2"/>
    <property type="match status" value="4"/>
</dbReference>
<evidence type="ECO:0000313" key="4">
    <source>
        <dbReference type="EMBL" id="RHN06571.1"/>
    </source>
</evidence>
<reference evidence="4 5" key="1">
    <citation type="submission" date="2018-08" db="EMBL/GenBank/DDBJ databases">
        <title>A genome reference for cultivated species of the human gut microbiota.</title>
        <authorList>
            <person name="Zou Y."/>
            <person name="Xue W."/>
            <person name="Luo G."/>
        </authorList>
    </citation>
    <scope>NUCLEOTIDE SEQUENCE [LARGE SCALE GENOMIC DNA]</scope>
    <source>
        <strain evidence="4 5">AF31-17AC</strain>
    </source>
</reference>
<dbReference type="Gene3D" id="2.60.120.380">
    <property type="match status" value="1"/>
</dbReference>
<feature type="domain" description="BIG2" evidence="3">
    <location>
        <begin position="750"/>
        <end position="829"/>
    </location>
</feature>
<evidence type="ECO:0000256" key="1">
    <source>
        <dbReference type="SAM" id="MobiDB-lite"/>
    </source>
</evidence>
<feature type="domain" description="BIG2" evidence="3">
    <location>
        <begin position="663"/>
        <end position="742"/>
    </location>
</feature>
<feature type="chain" id="PRO_5019035439" description="BIG2 domain-containing protein" evidence="2">
    <location>
        <begin position="24"/>
        <end position="834"/>
    </location>
</feature>
<organism evidence="4 5">
    <name type="scientific">Anaerobutyricum hallii</name>
    <dbReference type="NCBI Taxonomy" id="39488"/>
    <lineage>
        <taxon>Bacteria</taxon>
        <taxon>Bacillati</taxon>
        <taxon>Bacillota</taxon>
        <taxon>Clostridia</taxon>
        <taxon>Lachnospirales</taxon>
        <taxon>Lachnospiraceae</taxon>
        <taxon>Anaerobutyricum</taxon>
    </lineage>
</organism>
<proteinExistence type="predicted"/>